<dbReference type="Gene3D" id="3.20.20.70">
    <property type="entry name" value="Aldolase class I"/>
    <property type="match status" value="1"/>
</dbReference>
<dbReference type="EMBL" id="CP001734">
    <property type="protein sequence ID" value="ACV67646.1"/>
    <property type="molecule type" value="Genomic_DNA"/>
</dbReference>
<dbReference type="InterPro" id="IPR008567">
    <property type="entry name" value="BKACE"/>
</dbReference>
<evidence type="ECO:0000256" key="3">
    <source>
        <dbReference type="ARBA" id="ARBA00022723"/>
    </source>
</evidence>
<dbReference type="Pfam" id="PF05853">
    <property type="entry name" value="BKACE"/>
    <property type="match status" value="1"/>
</dbReference>
<organism evidence="5 6">
    <name type="scientific">Desulfohalobium retbaense (strain ATCC 49708 / DSM 5692 / JCM 16813 / HR100)</name>
    <dbReference type="NCBI Taxonomy" id="485915"/>
    <lineage>
        <taxon>Bacteria</taxon>
        <taxon>Pseudomonadati</taxon>
        <taxon>Thermodesulfobacteriota</taxon>
        <taxon>Desulfovibrionia</taxon>
        <taxon>Desulfovibrionales</taxon>
        <taxon>Desulfohalobiaceae</taxon>
        <taxon>Desulfohalobium</taxon>
    </lineage>
</organism>
<dbReference type="HOGENOM" id="CLU_065536_2_0_7"/>
<dbReference type="PANTHER" id="PTHR37418">
    <property type="entry name" value="3-KETO-5-AMINOHEXANOATE CLEAVAGE ENZYME-RELATED"/>
    <property type="match status" value="1"/>
</dbReference>
<dbReference type="OrthoDB" id="9155960at2"/>
<dbReference type="GO" id="GO:0046872">
    <property type="term" value="F:metal ion binding"/>
    <property type="evidence" value="ECO:0007669"/>
    <property type="project" value="UniProtKB-KW"/>
</dbReference>
<dbReference type="RefSeq" id="WP_015750805.1">
    <property type="nucleotide sequence ID" value="NC_013223.1"/>
</dbReference>
<evidence type="ECO:0000256" key="2">
    <source>
        <dbReference type="ARBA" id="ARBA00022679"/>
    </source>
</evidence>
<keyword evidence="6" id="KW-1185">Reference proteome</keyword>
<evidence type="ECO:0000256" key="4">
    <source>
        <dbReference type="ARBA" id="ARBA00022833"/>
    </source>
</evidence>
<evidence type="ECO:0000256" key="1">
    <source>
        <dbReference type="ARBA" id="ARBA00001947"/>
    </source>
</evidence>
<dbReference type="AlphaFoldDB" id="C8X021"/>
<comment type="cofactor">
    <cofactor evidence="1">
        <name>Zn(2+)</name>
        <dbReference type="ChEBI" id="CHEBI:29105"/>
    </cofactor>
</comment>
<dbReference type="eggNOG" id="COG3246">
    <property type="taxonomic scope" value="Bacteria"/>
</dbReference>
<name>C8X021_DESRD</name>
<reference evidence="5 6" key="2">
    <citation type="journal article" date="2010" name="Stand. Genomic Sci.">
        <title>Complete genome sequence of Desulfohalobium retbaense type strain (HR(100)).</title>
        <authorList>
            <person name="Spring S."/>
            <person name="Nolan M."/>
            <person name="Lapidus A."/>
            <person name="Glavina Del Rio T."/>
            <person name="Copeland A."/>
            <person name="Tice H."/>
            <person name="Cheng J.F."/>
            <person name="Lucas S."/>
            <person name="Land M."/>
            <person name="Chen F."/>
            <person name="Bruce D."/>
            <person name="Goodwin L."/>
            <person name="Pitluck S."/>
            <person name="Ivanova N."/>
            <person name="Mavromatis K."/>
            <person name="Mikhailova N."/>
            <person name="Pati A."/>
            <person name="Chen A."/>
            <person name="Palaniappan K."/>
            <person name="Hauser L."/>
            <person name="Chang Y.J."/>
            <person name="Jeffries C.D."/>
            <person name="Munk C."/>
            <person name="Kiss H."/>
            <person name="Chain P."/>
            <person name="Han C."/>
            <person name="Brettin T."/>
            <person name="Detter J.C."/>
            <person name="Schuler E."/>
            <person name="Goker M."/>
            <person name="Rohde M."/>
            <person name="Bristow J."/>
            <person name="Eisen J.A."/>
            <person name="Markowitz V."/>
            <person name="Hugenholtz P."/>
            <person name="Kyrpides N.C."/>
            <person name="Klenk H.P."/>
        </authorList>
    </citation>
    <scope>NUCLEOTIDE SEQUENCE [LARGE SCALE GENOMIC DNA]</scope>
    <source>
        <strain evidence="5 6">DSM 5692</strain>
    </source>
</reference>
<keyword evidence="2" id="KW-0808">Transferase</keyword>
<dbReference type="GO" id="GO:0043720">
    <property type="term" value="F:3-keto-5-aminohexanoate cleavage activity"/>
    <property type="evidence" value="ECO:0007669"/>
    <property type="project" value="InterPro"/>
</dbReference>
<evidence type="ECO:0008006" key="7">
    <source>
        <dbReference type="Google" id="ProtNLM"/>
    </source>
</evidence>
<proteinExistence type="predicted"/>
<dbReference type="STRING" id="485915.Dret_0344"/>
<accession>C8X021</accession>
<evidence type="ECO:0000313" key="5">
    <source>
        <dbReference type="EMBL" id="ACV67646.1"/>
    </source>
</evidence>
<keyword evidence="4" id="KW-0862">Zinc</keyword>
<evidence type="ECO:0000313" key="6">
    <source>
        <dbReference type="Proteomes" id="UP000001052"/>
    </source>
</evidence>
<gene>
    <name evidence="5" type="ordered locus">Dret_0344</name>
</gene>
<protein>
    <recommendedName>
        <fullName evidence="7">3-keto-5-aminohexanoate cleavage enzyme</fullName>
    </recommendedName>
</protein>
<sequence>MRQDVILTCALTGAGDTTAKNPHVPVTPEAIVADALEAHEAGAAVVHIHVRDPETKQAARRHDLYAEVMQRLQDSGSEVIVNLTAGMGGDFAPDAENPAQGGPGTDMATAHERVAHVLDLKPEICTLDCGSLNFPDAAYVATPDQLREMAQAITSAGIKPEIECFELGHIWLAKTLLTEGYLNHPPLFQLCMGIPFGAEATPMNMLCMRDNLPQGSQWAAFGIGRMQMPFAAQSALLGGHVRVGLEDNIYLEKGVPATNAQLVTKARTMLEAMGCRLLDANAARDHLGLA</sequence>
<dbReference type="InterPro" id="IPR013785">
    <property type="entry name" value="Aldolase_TIM"/>
</dbReference>
<dbReference type="KEGG" id="drt:Dret_0344"/>
<reference evidence="6" key="1">
    <citation type="submission" date="2009-09" db="EMBL/GenBank/DDBJ databases">
        <title>The complete chromosome of Desulfohalobium retbaense DSM 5692.</title>
        <authorList>
            <consortium name="US DOE Joint Genome Institute (JGI-PGF)"/>
            <person name="Lucas S."/>
            <person name="Copeland A."/>
            <person name="Lapidus A."/>
            <person name="Glavina del Rio T."/>
            <person name="Dalin E."/>
            <person name="Tice H."/>
            <person name="Bruce D."/>
            <person name="Goodwin L."/>
            <person name="Pitluck S."/>
            <person name="Kyrpides N."/>
            <person name="Mavromatis K."/>
            <person name="Ivanova N."/>
            <person name="Mikhailova N."/>
            <person name="Munk A.C."/>
            <person name="Brettin T."/>
            <person name="Detter J.C."/>
            <person name="Han C."/>
            <person name="Tapia R."/>
            <person name="Larimer F."/>
            <person name="Land M."/>
            <person name="Hauser L."/>
            <person name="Markowitz V."/>
            <person name="Cheng J.-F."/>
            <person name="Hugenholtz P."/>
            <person name="Woyke T."/>
            <person name="Wu D."/>
            <person name="Spring S."/>
            <person name="Klenk H.-P."/>
            <person name="Eisen J.A."/>
        </authorList>
    </citation>
    <scope>NUCLEOTIDE SEQUENCE [LARGE SCALE GENOMIC DNA]</scope>
    <source>
        <strain evidence="6">DSM 5692</strain>
    </source>
</reference>
<dbReference type="Proteomes" id="UP000001052">
    <property type="component" value="Chromosome"/>
</dbReference>
<dbReference type="PANTHER" id="PTHR37418:SF2">
    <property type="entry name" value="3-KETO-5-AMINOHEXANOATE CLEAVAGE ENZYME"/>
    <property type="match status" value="1"/>
</dbReference>
<keyword evidence="3" id="KW-0479">Metal-binding</keyword>